<proteinExistence type="predicted"/>
<protein>
    <recommendedName>
        <fullName evidence="4">Type II secretion system protein</fullName>
    </recommendedName>
</protein>
<keyword evidence="1" id="KW-0472">Membrane</keyword>
<keyword evidence="1" id="KW-1133">Transmembrane helix</keyword>
<keyword evidence="3" id="KW-1185">Reference proteome</keyword>
<dbReference type="EMBL" id="JACHFD010000025">
    <property type="protein sequence ID" value="MBB5353390.1"/>
    <property type="molecule type" value="Genomic_DNA"/>
</dbReference>
<comment type="caution">
    <text evidence="2">The sequence shown here is derived from an EMBL/GenBank/DDBJ whole genome shotgun (WGS) entry which is preliminary data.</text>
</comment>
<evidence type="ECO:0008006" key="4">
    <source>
        <dbReference type="Google" id="ProtNLM"/>
    </source>
</evidence>
<name>A0A840VHS7_9BACT</name>
<evidence type="ECO:0000313" key="2">
    <source>
        <dbReference type="EMBL" id="MBB5353390.1"/>
    </source>
</evidence>
<keyword evidence="1" id="KW-0812">Transmembrane</keyword>
<accession>A0A840VHS7</accession>
<dbReference type="RefSeq" id="WP_184021236.1">
    <property type="nucleotide sequence ID" value="NZ_JACHFD010000025.1"/>
</dbReference>
<dbReference type="AlphaFoldDB" id="A0A840VHS7"/>
<gene>
    <name evidence="2" type="ORF">HNR46_003647</name>
</gene>
<feature type="transmembrane region" description="Helical" evidence="1">
    <location>
        <begin position="34"/>
        <end position="53"/>
    </location>
</feature>
<sequence>MLGAPHVPRRPSASRRFFTLRPARSPRGSVLLEATYAMMFLAGLSLVFMKLALNITAPRQWTLQQTVTDAYLTYEKSLAQRAPFSEVISDDSLWPISPESAETEVSLGSLPGGIELTGTVFRTRTADTNNYPIDGGTGTTTTNPAGVRTWHLQSLLSYQIGDRTYVKTRTVVRSQ</sequence>
<reference evidence="2 3" key="1">
    <citation type="submission" date="2020-08" db="EMBL/GenBank/DDBJ databases">
        <title>Genomic Encyclopedia of Type Strains, Phase IV (KMG-IV): sequencing the most valuable type-strain genomes for metagenomic binning, comparative biology and taxonomic classification.</title>
        <authorList>
            <person name="Goeker M."/>
        </authorList>
    </citation>
    <scope>NUCLEOTIDE SEQUENCE [LARGE SCALE GENOMIC DNA]</scope>
    <source>
        <strain evidence="2 3">YC6886</strain>
    </source>
</reference>
<evidence type="ECO:0000256" key="1">
    <source>
        <dbReference type="SAM" id="Phobius"/>
    </source>
</evidence>
<dbReference type="Proteomes" id="UP000557717">
    <property type="component" value="Unassembled WGS sequence"/>
</dbReference>
<evidence type="ECO:0000313" key="3">
    <source>
        <dbReference type="Proteomes" id="UP000557717"/>
    </source>
</evidence>
<organism evidence="2 3">
    <name type="scientific">Haloferula luteola</name>
    <dbReference type="NCBI Taxonomy" id="595692"/>
    <lineage>
        <taxon>Bacteria</taxon>
        <taxon>Pseudomonadati</taxon>
        <taxon>Verrucomicrobiota</taxon>
        <taxon>Verrucomicrobiia</taxon>
        <taxon>Verrucomicrobiales</taxon>
        <taxon>Verrucomicrobiaceae</taxon>
        <taxon>Haloferula</taxon>
    </lineage>
</organism>